<feature type="compositionally biased region" description="Basic and acidic residues" evidence="2">
    <location>
        <begin position="904"/>
        <end position="919"/>
    </location>
</feature>
<evidence type="ECO:0000256" key="1">
    <source>
        <dbReference type="SAM" id="Coils"/>
    </source>
</evidence>
<feature type="region of interest" description="Disordered" evidence="2">
    <location>
        <begin position="1"/>
        <end position="21"/>
    </location>
</feature>
<reference evidence="3" key="1">
    <citation type="submission" date="2021-01" db="EMBL/GenBank/DDBJ databases">
        <authorList>
            <person name="Corre E."/>
            <person name="Pelletier E."/>
            <person name="Niang G."/>
            <person name="Scheremetjew M."/>
            <person name="Finn R."/>
            <person name="Kale V."/>
            <person name="Holt S."/>
            <person name="Cochrane G."/>
            <person name="Meng A."/>
            <person name="Brown T."/>
            <person name="Cohen L."/>
        </authorList>
    </citation>
    <scope>NUCLEOTIDE SEQUENCE</scope>
    <source>
        <strain evidence="3">CCMP3105</strain>
    </source>
</reference>
<feature type="region of interest" description="Disordered" evidence="2">
    <location>
        <begin position="284"/>
        <end position="305"/>
    </location>
</feature>
<dbReference type="EMBL" id="HBNR01031460">
    <property type="protein sequence ID" value="CAE4585676.1"/>
    <property type="molecule type" value="Transcribed_RNA"/>
</dbReference>
<feature type="compositionally biased region" description="Low complexity" evidence="2">
    <location>
        <begin position="983"/>
        <end position="996"/>
    </location>
</feature>
<gene>
    <name evidence="3" type="ORF">AMON00008_LOCUS21503</name>
</gene>
<evidence type="ECO:0000256" key="2">
    <source>
        <dbReference type="SAM" id="MobiDB-lite"/>
    </source>
</evidence>
<feature type="region of interest" description="Disordered" evidence="2">
    <location>
        <begin position="1151"/>
        <end position="1173"/>
    </location>
</feature>
<feature type="region of interest" description="Disordered" evidence="2">
    <location>
        <begin position="1069"/>
        <end position="1106"/>
    </location>
</feature>
<accession>A0A7S4QJL1</accession>
<feature type="coiled-coil region" evidence="1">
    <location>
        <begin position="556"/>
        <end position="616"/>
    </location>
</feature>
<sequence length="1202" mass="131804">MGLPGAGQPPEGHVMAGGSFDAVPGWREEAELRGGGFGQWRQLREQAAALAPEVAELRKQVDEGTAILRAELEQERAARSLLERKLSSQDEVLSMLRQKMPEGGSSMPSGGLPSFLREVRESFGRELKDCTAAQRRLEQRYNDLHEVVNKPDGGLQMMVRTLHTELLQEVHARERHGEQVKEMFRRHAPEEAPEFAQACEDSLRTLEARLSEHVSLAREQQSTLQERIRHVERALSESADSHTRDLEAVHTRLQDKMNGRLWEFHGSLRDLYCELKDRVERMEEAGSRGGTAATAGGGAWEARDRDNKRLNELEAHLREARQAQERELAALVQERNEYHATVQERFQQLESLHGKAAGKHAQDLEATYSRLAEEAEVRDVTHMSLKTRLDSMEKSFKDLLREHASKGADELQTALGALRGEFQERLFRCQADHTQRLQEHARHLAESHGKASAALHAHLDDEREARETQEAWVKDNLTAEREVRTQHERAVGGHLGALEQRLGQDAARLRDELEALKRTWTEHCDSVAGQLLDVRGVCEAHERSVRCAAMEERKAREAHEAQLALLHDRLAQLARVLGEAPAGDAEPAGANVPQGHASLRDHLAGFERRLHELSERTDQHVEHLQATNRTATAGEQQARSALHQTLSERIDCLEKQQHDALRAHGSALETMLQRHVQSLADTHAGEVAAGLQSAKAELQGRLDREREAREKDHAAAMEEAAREHGVAAQRHSALSDRLSALERRHGEDVAALAEELRGTPQASFYDSVREHLACEKKARESHERLMQSQAAQERQARELHSTSVQEQLAQERQARERQHEQIQQLSHGMASREVSQKSIQELMTQERARIQALMGQVKSDLQEMLSEEKAEWTRHHSAVSARVDSLQRTLDIFDTIIRKEISERSEEGRRMRLAPDEMSRAPAPPPSGAAAGEDGDQRALLQHRPEPITGGTEQGAPAAHSLPSAPDRRVGAAFMTKPVCLGTATPPTGPSSQGGPRPLVPAGTGGSYCASPQRSMPGPLWQSAAAPPPQVVVATSGYTTCRAHGGAPASPTPAAGLAQSASASELRPHARGGQAAAGRAAGGGCLGTPPPKVSLRHSTSSGSLSVPPVAGMSTAQRPAGGSLGSTATGSWQPPPVRIAAPVHQRATVPLVPSSGRSMSHSPSARGRLTTVGSTVERAVLPTRELQHWVAPLAEPAEHDLPA</sequence>
<keyword evidence="1" id="KW-0175">Coiled coil</keyword>
<protein>
    <submittedName>
        <fullName evidence="3">Uncharacterized protein</fullName>
    </submittedName>
</protein>
<organism evidence="3">
    <name type="scientific">Alexandrium monilatum</name>
    <dbReference type="NCBI Taxonomy" id="311494"/>
    <lineage>
        <taxon>Eukaryota</taxon>
        <taxon>Sar</taxon>
        <taxon>Alveolata</taxon>
        <taxon>Dinophyceae</taxon>
        <taxon>Gonyaulacales</taxon>
        <taxon>Pyrocystaceae</taxon>
        <taxon>Alexandrium</taxon>
    </lineage>
</organism>
<feature type="compositionally biased region" description="Low complexity" evidence="2">
    <location>
        <begin position="1153"/>
        <end position="1163"/>
    </location>
</feature>
<feature type="region of interest" description="Disordered" evidence="2">
    <location>
        <begin position="785"/>
        <end position="832"/>
    </location>
</feature>
<feature type="compositionally biased region" description="Low complexity" evidence="2">
    <location>
        <begin position="1096"/>
        <end position="1105"/>
    </location>
</feature>
<dbReference type="AlphaFoldDB" id="A0A7S4QJL1"/>
<name>A0A7S4QJL1_9DINO</name>
<feature type="region of interest" description="Disordered" evidence="2">
    <location>
        <begin position="904"/>
        <end position="936"/>
    </location>
</feature>
<evidence type="ECO:0000313" key="3">
    <source>
        <dbReference type="EMBL" id="CAE4585676.1"/>
    </source>
</evidence>
<feature type="region of interest" description="Disordered" evidence="2">
    <location>
        <begin position="983"/>
        <end position="1025"/>
    </location>
</feature>
<proteinExistence type="predicted"/>